<dbReference type="Gene3D" id="3.40.50.2300">
    <property type="match status" value="1"/>
</dbReference>
<dbReference type="EMBL" id="ADVR01000030">
    <property type="protein sequence ID" value="EFO81015.1"/>
    <property type="molecule type" value="Genomic_DNA"/>
</dbReference>
<evidence type="ECO:0000313" key="5">
    <source>
        <dbReference type="Proteomes" id="UP000054010"/>
    </source>
</evidence>
<dbReference type="eggNOG" id="COG0745">
    <property type="taxonomic scope" value="Bacteria"/>
</dbReference>
<dbReference type="InterPro" id="IPR050595">
    <property type="entry name" value="Bact_response_regulator"/>
</dbReference>
<reference evidence="4 5" key="1">
    <citation type="journal article" date="2011" name="J. Bacteriol.">
        <title>Draft genome sequence of the anoxygenic filamentous phototrophic bacterium Oscillochloris trichoides subsp. DG-6.</title>
        <authorList>
            <person name="Kuznetsov B.B."/>
            <person name="Ivanovsky R.N."/>
            <person name="Keppen O.I."/>
            <person name="Sukhacheva M.V."/>
            <person name="Bumazhkin B.K."/>
            <person name="Patutina E.O."/>
            <person name="Beletsky A.V."/>
            <person name="Mardanov A.V."/>
            <person name="Baslerov R.V."/>
            <person name="Panteleeva A.N."/>
            <person name="Kolganova T.V."/>
            <person name="Ravin N.V."/>
            <person name="Skryabin K.G."/>
        </authorList>
    </citation>
    <scope>NUCLEOTIDE SEQUENCE [LARGE SCALE GENOMIC DNA]</scope>
    <source>
        <strain evidence="4 5">DG-6</strain>
    </source>
</reference>
<keyword evidence="5" id="KW-1185">Reference proteome</keyword>
<feature type="domain" description="Response regulatory" evidence="3">
    <location>
        <begin position="1"/>
        <end position="116"/>
    </location>
</feature>
<dbReference type="PROSITE" id="PS50110">
    <property type="entry name" value="RESPONSE_REGULATORY"/>
    <property type="match status" value="1"/>
</dbReference>
<dbReference type="GO" id="GO:0000160">
    <property type="term" value="P:phosphorelay signal transduction system"/>
    <property type="evidence" value="ECO:0007669"/>
    <property type="project" value="InterPro"/>
</dbReference>
<dbReference type="InterPro" id="IPR011006">
    <property type="entry name" value="CheY-like_superfamily"/>
</dbReference>
<protein>
    <submittedName>
        <fullName evidence="4">Two-component response regulator</fullName>
    </submittedName>
</protein>
<dbReference type="InterPro" id="IPR001789">
    <property type="entry name" value="Sig_transdc_resp-reg_receiver"/>
</dbReference>
<evidence type="ECO:0000313" key="4">
    <source>
        <dbReference type="EMBL" id="EFO81015.1"/>
    </source>
</evidence>
<evidence type="ECO:0000256" key="1">
    <source>
        <dbReference type="ARBA" id="ARBA00022553"/>
    </source>
</evidence>
<dbReference type="STRING" id="765420.OSCT_1118"/>
<dbReference type="SUPFAM" id="SSF52172">
    <property type="entry name" value="CheY-like"/>
    <property type="match status" value="1"/>
</dbReference>
<dbReference type="Proteomes" id="UP000054010">
    <property type="component" value="Unassembled WGS sequence"/>
</dbReference>
<evidence type="ECO:0000259" key="3">
    <source>
        <dbReference type="PROSITE" id="PS50110"/>
    </source>
</evidence>
<dbReference type="HOGENOM" id="CLU_000445_69_17_0"/>
<gene>
    <name evidence="4" type="ORF">OSCT_1118</name>
</gene>
<evidence type="ECO:0000256" key="2">
    <source>
        <dbReference type="PROSITE-ProRule" id="PRU00169"/>
    </source>
</evidence>
<dbReference type="PANTHER" id="PTHR44591:SF3">
    <property type="entry name" value="RESPONSE REGULATORY DOMAIN-CONTAINING PROTEIN"/>
    <property type="match status" value="1"/>
</dbReference>
<dbReference type="PANTHER" id="PTHR44591">
    <property type="entry name" value="STRESS RESPONSE REGULATOR PROTEIN 1"/>
    <property type="match status" value="1"/>
</dbReference>
<organism evidence="4 5">
    <name type="scientific">Oscillochloris trichoides DG-6</name>
    <dbReference type="NCBI Taxonomy" id="765420"/>
    <lineage>
        <taxon>Bacteria</taxon>
        <taxon>Bacillati</taxon>
        <taxon>Chloroflexota</taxon>
        <taxon>Chloroflexia</taxon>
        <taxon>Chloroflexales</taxon>
        <taxon>Chloroflexineae</taxon>
        <taxon>Oscillochloridaceae</taxon>
        <taxon>Oscillochloris</taxon>
    </lineage>
</organism>
<dbReference type="AlphaFoldDB" id="E1ICR7"/>
<sequence length="121" mass="13334">MLLAEDEPDIQMITRMALEDGGCSVVAVGDGQAVLEQVRNQNFDVILLDVMMPRIDGFTACARLHADPQTRDLPVIFLTAKSQELEVQRGLEMGARGYIVKPFDVFCLVDRINAILGKQSA</sequence>
<dbReference type="SMART" id="SM00448">
    <property type="entry name" value="REC"/>
    <property type="match status" value="1"/>
</dbReference>
<proteinExistence type="predicted"/>
<name>E1ICR7_9CHLR</name>
<accession>E1ICR7</accession>
<feature type="modified residue" description="4-aspartylphosphate" evidence="2">
    <location>
        <position position="49"/>
    </location>
</feature>
<comment type="caution">
    <text evidence="4">The sequence shown here is derived from an EMBL/GenBank/DDBJ whole genome shotgun (WGS) entry which is preliminary data.</text>
</comment>
<keyword evidence="1 2" id="KW-0597">Phosphoprotein</keyword>
<dbReference type="Pfam" id="PF00072">
    <property type="entry name" value="Response_reg"/>
    <property type="match status" value="1"/>
</dbReference>